<name>A0A8S9N6F8_BRACR</name>
<dbReference type="AlphaFoldDB" id="A0A8S9N6F8"/>
<accession>A0A8S9N6F8</accession>
<feature type="compositionally biased region" description="Polar residues" evidence="1">
    <location>
        <begin position="51"/>
        <end position="69"/>
    </location>
</feature>
<evidence type="ECO:0000313" key="3">
    <source>
        <dbReference type="Proteomes" id="UP000712600"/>
    </source>
</evidence>
<organism evidence="2 3">
    <name type="scientific">Brassica cretica</name>
    <name type="common">Mustard</name>
    <dbReference type="NCBI Taxonomy" id="69181"/>
    <lineage>
        <taxon>Eukaryota</taxon>
        <taxon>Viridiplantae</taxon>
        <taxon>Streptophyta</taxon>
        <taxon>Embryophyta</taxon>
        <taxon>Tracheophyta</taxon>
        <taxon>Spermatophyta</taxon>
        <taxon>Magnoliopsida</taxon>
        <taxon>eudicotyledons</taxon>
        <taxon>Gunneridae</taxon>
        <taxon>Pentapetalae</taxon>
        <taxon>rosids</taxon>
        <taxon>malvids</taxon>
        <taxon>Brassicales</taxon>
        <taxon>Brassicaceae</taxon>
        <taxon>Brassiceae</taxon>
        <taxon>Brassica</taxon>
    </lineage>
</organism>
<evidence type="ECO:0000313" key="2">
    <source>
        <dbReference type="EMBL" id="KAF3489372.1"/>
    </source>
</evidence>
<comment type="caution">
    <text evidence="2">The sequence shown here is derived from an EMBL/GenBank/DDBJ whole genome shotgun (WGS) entry which is preliminary data.</text>
</comment>
<evidence type="ECO:0000256" key="1">
    <source>
        <dbReference type="SAM" id="MobiDB-lite"/>
    </source>
</evidence>
<reference evidence="2" key="1">
    <citation type="submission" date="2019-12" db="EMBL/GenBank/DDBJ databases">
        <title>Genome sequencing and annotation of Brassica cretica.</title>
        <authorList>
            <person name="Studholme D.J."/>
            <person name="Sarris P."/>
        </authorList>
    </citation>
    <scope>NUCLEOTIDE SEQUENCE</scope>
    <source>
        <strain evidence="2">PFS-109/04</strain>
        <tissue evidence="2">Leaf</tissue>
    </source>
</reference>
<gene>
    <name evidence="2" type="ORF">F2Q69_00053956</name>
</gene>
<proteinExistence type="predicted"/>
<protein>
    <submittedName>
        <fullName evidence="2">Uncharacterized protein</fullName>
    </submittedName>
</protein>
<dbReference type="EMBL" id="QGKX02002183">
    <property type="protein sequence ID" value="KAF3489372.1"/>
    <property type="molecule type" value="Genomic_DNA"/>
</dbReference>
<feature type="region of interest" description="Disordered" evidence="1">
    <location>
        <begin position="35"/>
        <end position="69"/>
    </location>
</feature>
<dbReference type="Proteomes" id="UP000712600">
    <property type="component" value="Unassembled WGS sequence"/>
</dbReference>
<sequence>MDAPEPTVKLRCISPLLDPPYAQLRLLRHAQVSRRRQPIGVKAGAKRSGPLESTSKFQSSSPVNSEFAF</sequence>